<keyword evidence="2" id="KW-1185">Reference proteome</keyword>
<accession>A0ABT8G857</accession>
<evidence type="ECO:0000313" key="1">
    <source>
        <dbReference type="EMBL" id="MDN4475325.1"/>
    </source>
</evidence>
<evidence type="ECO:0000313" key="2">
    <source>
        <dbReference type="Proteomes" id="UP001172728"/>
    </source>
</evidence>
<dbReference type="Proteomes" id="UP001172728">
    <property type="component" value="Unassembled WGS sequence"/>
</dbReference>
<name>A0ABT8G857_9MICO</name>
<dbReference type="EMBL" id="JAUHPW010000003">
    <property type="protein sequence ID" value="MDN4475325.1"/>
    <property type="molecule type" value="Genomic_DNA"/>
</dbReference>
<dbReference type="RefSeq" id="WP_301131766.1">
    <property type="nucleotide sequence ID" value="NZ_JAUHPW010000003.1"/>
</dbReference>
<proteinExistence type="predicted"/>
<gene>
    <name evidence="1" type="ORF">QQX09_05570</name>
</gene>
<reference evidence="1" key="1">
    <citation type="submission" date="2023-06" db="EMBL/GenBank/DDBJ databases">
        <title>Sysu t00192.</title>
        <authorList>
            <person name="Gao L."/>
            <person name="Fang B.-Z."/>
            <person name="Li W.-J."/>
        </authorList>
    </citation>
    <scope>NUCLEOTIDE SEQUENCE</scope>
    <source>
        <strain evidence="1">SYSU T00192</strain>
    </source>
</reference>
<protein>
    <submittedName>
        <fullName evidence="1">Uncharacterized protein</fullName>
    </submittedName>
</protein>
<organism evidence="1 2">
    <name type="scientific">Demequina litoralis</name>
    <dbReference type="NCBI Taxonomy" id="3051660"/>
    <lineage>
        <taxon>Bacteria</taxon>
        <taxon>Bacillati</taxon>
        <taxon>Actinomycetota</taxon>
        <taxon>Actinomycetes</taxon>
        <taxon>Micrococcales</taxon>
        <taxon>Demequinaceae</taxon>
        <taxon>Demequina</taxon>
    </lineage>
</organism>
<comment type="caution">
    <text evidence="1">The sequence shown here is derived from an EMBL/GenBank/DDBJ whole genome shotgun (WGS) entry which is preliminary data.</text>
</comment>
<sequence length="184" mass="20570">MTFEEEIRNALSRERMDLAAQRNRVETPTPGDVFASECAEFDAQVDAALSILHEAEVPKVPVIAFFPPLRGGHRKPRRLGTAIPLGEAFKHRGELRFGYLTAAGIRSRRLRVRPNDLIIRVETDTPHRVRSTLRLGPAHLGPPLAGHVTMHFFDTTDGSTTYVSPTEWLANTVGRTLALFEELH</sequence>